<dbReference type="AlphaFoldDB" id="A0A849AIG2"/>
<protein>
    <submittedName>
        <fullName evidence="5">GNAT family N-acetyltransferase</fullName>
    </submittedName>
</protein>
<feature type="domain" description="N-acetyltransferase" evidence="4">
    <location>
        <begin position="594"/>
        <end position="750"/>
    </location>
</feature>
<evidence type="ECO:0000256" key="2">
    <source>
        <dbReference type="ARBA" id="ARBA00023315"/>
    </source>
</evidence>
<dbReference type="EMBL" id="JABENB010000002">
    <property type="protein sequence ID" value="NNG40235.1"/>
    <property type="molecule type" value="Genomic_DNA"/>
</dbReference>
<comment type="similarity">
    <text evidence="3">Belongs to the acetyltransferase family. RimJ subfamily.</text>
</comment>
<reference evidence="5 6" key="1">
    <citation type="submission" date="2020-05" db="EMBL/GenBank/DDBJ databases">
        <title>Flexivirga sp. ID2601S isolated from air conditioner.</title>
        <authorList>
            <person name="Kim D.H."/>
        </authorList>
    </citation>
    <scope>NUCLEOTIDE SEQUENCE [LARGE SCALE GENOMIC DNA]</scope>
    <source>
        <strain evidence="5 6">ID2601S</strain>
    </source>
</reference>
<dbReference type="Gene3D" id="3.40.630.30">
    <property type="match status" value="4"/>
</dbReference>
<feature type="domain" description="N-acetyltransferase" evidence="4">
    <location>
        <begin position="16"/>
        <end position="173"/>
    </location>
</feature>
<evidence type="ECO:0000313" key="5">
    <source>
        <dbReference type="EMBL" id="NNG40235.1"/>
    </source>
</evidence>
<organism evidence="5 6">
    <name type="scientific">Flexivirga aerilata</name>
    <dbReference type="NCBI Taxonomy" id="1656889"/>
    <lineage>
        <taxon>Bacteria</taxon>
        <taxon>Bacillati</taxon>
        <taxon>Actinomycetota</taxon>
        <taxon>Actinomycetes</taxon>
        <taxon>Micrococcales</taxon>
        <taxon>Dermacoccaceae</taxon>
        <taxon>Flexivirga</taxon>
    </lineage>
</organism>
<dbReference type="InterPro" id="IPR051531">
    <property type="entry name" value="N-acetyltransferase"/>
</dbReference>
<dbReference type="InterPro" id="IPR016181">
    <property type="entry name" value="Acyl_CoA_acyltransferase"/>
</dbReference>
<name>A0A849AIG2_9MICO</name>
<dbReference type="InterPro" id="IPR000182">
    <property type="entry name" value="GNAT_dom"/>
</dbReference>
<keyword evidence="2" id="KW-0012">Acyltransferase</keyword>
<dbReference type="PANTHER" id="PTHR43792">
    <property type="entry name" value="GNAT FAMILY, PUTATIVE (AFU_ORTHOLOGUE AFUA_3G00765)-RELATED-RELATED"/>
    <property type="match status" value="1"/>
</dbReference>
<evidence type="ECO:0000256" key="3">
    <source>
        <dbReference type="ARBA" id="ARBA00038502"/>
    </source>
</evidence>
<dbReference type="GO" id="GO:0016747">
    <property type="term" value="F:acyltransferase activity, transferring groups other than amino-acyl groups"/>
    <property type="evidence" value="ECO:0007669"/>
    <property type="project" value="InterPro"/>
</dbReference>
<dbReference type="SUPFAM" id="SSF55729">
    <property type="entry name" value="Acyl-CoA N-acyltransferases (Nat)"/>
    <property type="match status" value="4"/>
</dbReference>
<proteinExistence type="inferred from homology"/>
<keyword evidence="6" id="KW-1185">Reference proteome</keyword>
<dbReference type="RefSeq" id="WP_171156325.1">
    <property type="nucleotide sequence ID" value="NZ_JABENB010000002.1"/>
</dbReference>
<dbReference type="PANTHER" id="PTHR43792:SF8">
    <property type="entry name" value="[RIBOSOMAL PROTEIN US5]-ALANINE N-ACETYLTRANSFERASE"/>
    <property type="match status" value="1"/>
</dbReference>
<sequence length="760" mass="82409">MPRFPQDVPRLTGEGVLLRAHTEADIPRIVSSCNDRRSRQWLSLPAPYAAEQARDYLAHVAQGWADESECVWAVEAAGQYAGSITLHRRSPAAREVGYLTHPDSRGQGVTSAAVRRVVRHAFEDMQLPTVTWRAGRGNWGSRRAAWAAGFTVDGVWPAQATDGHGAPEDLWVGHVHAEGWTGAPTRPWWKPKVLEKNGIRLRPWRADDHLQEPDDGMRLMATRMQPTPGDFPAWLLRTGERMASGAAVVWCVADAAHDEPLGQIQVTGLDVDFIAGTGEVGYWLYPHARGRGVMTTALELVREHAFAERTDESGTTGLGLHRLQAGTDARNQASERTLRRAGFRSWGTERSVLRQADGSHTDALNWELLATDDVAAQAIWPRDVPVLEDETIRLRPWRESDREALPSEIDELARTFMPAGAQPTPDTFDAWFARRRRNIDSGSAVAWCIADPATDRAVGDMLLFGIGDGTATSAEIGYWLLPDARGHGYLQQALELVVPHAFSSVDDGGMGLTRLHAATDLANAASQALLTGAGFRRWGQDRQAYTGSDGTISDGAYFELLSSDDRESRRSATPPALDFPDVRLRPLRRDDVGPLARTWADPEIAKWLSIAQDDLGAQAADYVRAKRYADPETHGLWWVVCAAESDDFAGVAGLQHITGGPASSAEVGYWLAPDARGHGLATAAVRALVAFAFLAPGRGGLGVRRVTAGVGDGNTASLRALQSAGLQVVGRARQAEALGDGSVVDLLLLDRVAPGTGEED</sequence>
<feature type="domain" description="N-acetyltransferase" evidence="4">
    <location>
        <begin position="199"/>
        <end position="371"/>
    </location>
</feature>
<dbReference type="Pfam" id="PF13302">
    <property type="entry name" value="Acetyltransf_3"/>
    <property type="match status" value="4"/>
</dbReference>
<dbReference type="PROSITE" id="PS51186">
    <property type="entry name" value="GNAT"/>
    <property type="match status" value="4"/>
</dbReference>
<dbReference type="Proteomes" id="UP000557772">
    <property type="component" value="Unassembled WGS sequence"/>
</dbReference>
<feature type="domain" description="N-acetyltransferase" evidence="4">
    <location>
        <begin position="392"/>
        <end position="559"/>
    </location>
</feature>
<accession>A0A849AIG2</accession>
<evidence type="ECO:0000259" key="4">
    <source>
        <dbReference type="PROSITE" id="PS51186"/>
    </source>
</evidence>
<evidence type="ECO:0000256" key="1">
    <source>
        <dbReference type="ARBA" id="ARBA00022679"/>
    </source>
</evidence>
<gene>
    <name evidence="5" type="ORF">HJ588_13260</name>
</gene>
<keyword evidence="1 5" id="KW-0808">Transferase</keyword>
<comment type="caution">
    <text evidence="5">The sequence shown here is derived from an EMBL/GenBank/DDBJ whole genome shotgun (WGS) entry which is preliminary data.</text>
</comment>
<evidence type="ECO:0000313" key="6">
    <source>
        <dbReference type="Proteomes" id="UP000557772"/>
    </source>
</evidence>